<dbReference type="HOGENOM" id="CLU_790447_0_0_1"/>
<organism evidence="3">
    <name type="scientific">Caenorhabditis brenneri</name>
    <name type="common">Nematode worm</name>
    <dbReference type="NCBI Taxonomy" id="135651"/>
    <lineage>
        <taxon>Eukaryota</taxon>
        <taxon>Metazoa</taxon>
        <taxon>Ecdysozoa</taxon>
        <taxon>Nematoda</taxon>
        <taxon>Chromadorea</taxon>
        <taxon>Rhabditida</taxon>
        <taxon>Rhabditina</taxon>
        <taxon>Rhabditomorpha</taxon>
        <taxon>Rhabditoidea</taxon>
        <taxon>Rhabditidae</taxon>
        <taxon>Peloderinae</taxon>
        <taxon>Caenorhabditis</taxon>
    </lineage>
</organism>
<feature type="region of interest" description="Disordered" evidence="1">
    <location>
        <begin position="108"/>
        <end position="161"/>
    </location>
</feature>
<feature type="region of interest" description="Disordered" evidence="1">
    <location>
        <begin position="15"/>
        <end position="90"/>
    </location>
</feature>
<dbReference type="Proteomes" id="UP000008068">
    <property type="component" value="Unassembled WGS sequence"/>
</dbReference>
<dbReference type="InParanoid" id="G0NWD8"/>
<proteinExistence type="predicted"/>
<dbReference type="AlphaFoldDB" id="G0NWD8"/>
<feature type="compositionally biased region" description="Basic and acidic residues" evidence="1">
    <location>
        <begin position="116"/>
        <end position="159"/>
    </location>
</feature>
<protein>
    <submittedName>
        <fullName evidence="2">Uncharacterized protein</fullName>
    </submittedName>
</protein>
<dbReference type="Pfam" id="PF05218">
    <property type="entry name" value="DUF713"/>
    <property type="match status" value="1"/>
</dbReference>
<dbReference type="PANTHER" id="PTHR21566">
    <property type="entry name" value="CILIA- AND FLAGELLA-ASSOCIATED PROTEIN 251-LIKE-RELATED-RELATED"/>
    <property type="match status" value="1"/>
</dbReference>
<dbReference type="STRING" id="135651.G0NWD8"/>
<dbReference type="InterPro" id="IPR007883">
    <property type="entry name" value="DUF713"/>
</dbReference>
<dbReference type="EMBL" id="GL379963">
    <property type="protein sequence ID" value="EGT38739.1"/>
    <property type="molecule type" value="Genomic_DNA"/>
</dbReference>
<gene>
    <name evidence="2" type="ORF">CAEBREN_01131</name>
</gene>
<name>G0NWD8_CAEBE</name>
<keyword evidence="3" id="KW-1185">Reference proteome</keyword>
<dbReference type="eggNOG" id="ENOG502TJQG">
    <property type="taxonomic scope" value="Eukaryota"/>
</dbReference>
<evidence type="ECO:0000256" key="1">
    <source>
        <dbReference type="SAM" id="MobiDB-lite"/>
    </source>
</evidence>
<evidence type="ECO:0000313" key="3">
    <source>
        <dbReference type="Proteomes" id="UP000008068"/>
    </source>
</evidence>
<accession>G0NWD8</accession>
<reference evidence="3" key="1">
    <citation type="submission" date="2011-07" db="EMBL/GenBank/DDBJ databases">
        <authorList>
            <consortium name="Caenorhabditis brenneri Sequencing and Analysis Consortium"/>
            <person name="Wilson R.K."/>
        </authorList>
    </citation>
    <scope>NUCLEOTIDE SEQUENCE [LARGE SCALE GENOMIC DNA]</scope>
    <source>
        <strain evidence="3">PB2801</strain>
    </source>
</reference>
<dbReference type="OrthoDB" id="5901016at2759"/>
<evidence type="ECO:0000313" key="2">
    <source>
        <dbReference type="EMBL" id="EGT38739.1"/>
    </source>
</evidence>
<sequence>MCGIWECLFGRRKEPEVSYEPPHYDNPVLTQPTYQSFGREPTRGGLTAPRDFQEQLRKRVQTARQQQTHVDDYDSSSPDGTIPTPVPTGYEEPHVNLELERQQQEFEENLNRTKRLNQENEKRQRVEKMENDRRADLEFQEARDRQKREHEESYRRMKEENEEFDRETERLLQERIAEWRAHQEMLFQCVLLKQHLDAQQKEWANWLGTVSDSISTAKSRYELFQKIFGSLDRNETSYQKIVNEELVALHKSTLSAYDMVHESWRTIKELSEKLPDRVFLKILMKDLSNISYVGELNNSFGALNNRDIPSTRQLSEQSKTARSEDFLILEEPLIYRKSSVGIVEIREETTF</sequence>